<dbReference type="Proteomes" id="UP000046947">
    <property type="component" value="Unassembled WGS sequence"/>
</dbReference>
<evidence type="ECO:0000313" key="23">
    <source>
        <dbReference type="Proteomes" id="UP000048289"/>
    </source>
</evidence>
<evidence type="ECO:0000313" key="6">
    <source>
        <dbReference type="EMBL" id="CKT07412.1"/>
    </source>
</evidence>
<evidence type="ECO:0000313" key="22">
    <source>
        <dbReference type="Proteomes" id="UP000046947"/>
    </source>
</evidence>
<evidence type="ECO:0000313" key="27">
    <source>
        <dbReference type="Proteomes" id="UP000050139"/>
    </source>
</evidence>
<reference evidence="11" key="1">
    <citation type="submission" date="2015-03" db="EMBL/GenBank/DDBJ databases">
        <authorList>
            <person name="Murphy D."/>
        </authorList>
    </citation>
    <scope>NUCLEOTIDE SEQUENCE [LARGE SCALE GENOMIC DNA]</scope>
    <source>
        <strain evidence="11">K00500041</strain>
    </source>
</reference>
<dbReference type="Proteomes" id="UP000039021">
    <property type="component" value="Unassembled WGS sequence"/>
</dbReference>
<dbReference type="EMBL" id="CSAE01000283">
    <property type="protein sequence ID" value="COW02361.1"/>
    <property type="molecule type" value="Genomic_DNA"/>
</dbReference>
<dbReference type="Pfam" id="PF25859">
    <property type="entry name" value="MT0599"/>
    <property type="match status" value="1"/>
</dbReference>
<accession>A0A045J5G2</accession>
<reference evidence="15 30" key="6">
    <citation type="submission" date="2021-03" db="EMBL/GenBank/DDBJ databases">
        <title>Whole Genome Sequencing of Mycobacterium tuberculosis clinical isolates from Arunachal Pradesh, India.</title>
        <authorList>
            <person name="Singh S."/>
            <person name="Mudliar S.R."/>
            <person name="Kulsum U."/>
            <person name="Rufai S.B."/>
            <person name="Singh P.K."/>
            <person name="Umpo M."/>
            <person name="Nyori M."/>
        </authorList>
    </citation>
    <scope>NUCLEOTIDE SEQUENCE [LARGE SCALE GENOMIC DNA]</scope>
    <source>
        <strain evidence="15 30">OMICS/BPL/0142/20/SP</strain>
    </source>
</reference>
<evidence type="ECO:0000256" key="1">
    <source>
        <dbReference type="SAM" id="MobiDB-lite"/>
    </source>
</evidence>
<evidence type="ECO:0000313" key="4">
    <source>
        <dbReference type="EMBL" id="CFE50852.1"/>
    </source>
</evidence>
<dbReference type="PATRIC" id="fig|1773.211.peg.789"/>
<evidence type="ECO:0000313" key="11">
    <source>
        <dbReference type="EMBL" id="COW02361.1"/>
    </source>
</evidence>
<dbReference type="Proteomes" id="UP000048289">
    <property type="component" value="Unassembled WGS sequence"/>
</dbReference>
<reference evidence="16 29" key="5">
    <citation type="submission" date="2017-02" db="EMBL/GenBank/DDBJ databases">
        <title>Protein polymorphisms may explain contrasting epidemiological fitness of two variants of a multidrug-resistant Mycobacterium tuberculosis strain.</title>
        <authorList>
            <person name="Bigi M.M."/>
            <person name="Lopez B."/>
            <person name="Blanco F.C."/>
            <person name="Sasiain M.C."/>
            <person name="De La Barrera S."/>
            <person name="Ritacco V."/>
            <person name="Bigi F."/>
            <person name="Soria M.A."/>
        </authorList>
    </citation>
    <scope>NUCLEOTIDE SEQUENCE [LARGE SCALE GENOMIC DNA]</scope>
    <source>
        <strain evidence="16 29">6548</strain>
    </source>
</reference>
<dbReference type="Proteomes" id="UP000189452">
    <property type="component" value="Chromosome"/>
</dbReference>
<evidence type="ECO:0000313" key="10">
    <source>
        <dbReference type="EMBL" id="COV16904.1"/>
    </source>
</evidence>
<dbReference type="EMBL" id="CNFT01001453">
    <property type="protein sequence ID" value="CKT31371.1"/>
    <property type="molecule type" value="Genomic_DNA"/>
</dbReference>
<evidence type="ECO:0000313" key="15">
    <source>
        <dbReference type="EMBL" id="MBP0681840.1"/>
    </source>
</evidence>
<dbReference type="Proteomes" id="UP000050139">
    <property type="component" value="Unassembled WGS sequence"/>
</dbReference>
<dbReference type="EMBL" id="CFOE01000271">
    <property type="protein sequence ID" value="CFE39806.1"/>
    <property type="molecule type" value="Genomic_DNA"/>
</dbReference>
<dbReference type="Proteomes" id="UP000048600">
    <property type="component" value="Unassembled WGS sequence"/>
</dbReference>
<reference evidence="17 18" key="3">
    <citation type="submission" date="2015-03" db="EMBL/GenBank/DDBJ databases">
        <authorList>
            <consortium name="Pathogen Informatics"/>
        </authorList>
    </citation>
    <scope>NUCLEOTIDE SEQUENCE [LARGE SCALE GENOMIC DNA]</scope>
    <source>
        <strain evidence="6 25">Bir 172</strain>
        <strain evidence="7 28">Bir 185</strain>
        <strain evidence="5 26">Bir 187</strain>
        <strain evidence="9 19">D00501624</strain>
        <strain evidence="10 21">G09801536</strain>
        <strain evidence="3 23">G09901357</strain>
        <strain evidence="4 22">H09601792</strain>
        <strain evidence="17">K00500041</strain>
        <strain evidence="12 20">M09401471</strain>
        <strain evidence="18">N09902308</strain>
        <strain evidence="13 24">P00601463</strain>
    </source>
</reference>
<dbReference type="Proteomes" id="UP000048948">
    <property type="component" value="Unassembled WGS sequence"/>
</dbReference>
<evidence type="ECO:0000313" key="30">
    <source>
        <dbReference type="Proteomes" id="UP000671119"/>
    </source>
</evidence>
<dbReference type="EMBL" id="CNGE01000611">
    <property type="protein sequence ID" value="CKT07412.1"/>
    <property type="molecule type" value="Genomic_DNA"/>
</dbReference>
<dbReference type="Proteomes" id="UP000038802">
    <property type="component" value="Unassembled WGS sequence"/>
</dbReference>
<evidence type="ECO:0000313" key="29">
    <source>
        <dbReference type="Proteomes" id="UP000189452"/>
    </source>
</evidence>
<evidence type="ECO:0000313" key="16">
    <source>
        <dbReference type="EMBL" id="OMH58457.1"/>
    </source>
</evidence>
<reference evidence="16 29" key="4">
    <citation type="submission" date="2016-04" db="EMBL/GenBank/DDBJ databases">
        <authorList>
            <person name="Bigi M."/>
            <person name="Bigi F."/>
            <person name="Soria M.A."/>
        </authorList>
    </citation>
    <scope>NUCLEOTIDE SEQUENCE [LARGE SCALE GENOMIC DNA]</scope>
    <source>
        <strain evidence="16 29">6548</strain>
    </source>
</reference>
<evidence type="ECO:0000313" key="21">
    <source>
        <dbReference type="Proteomes" id="UP000045842"/>
    </source>
</evidence>
<dbReference type="Proteomes" id="UP000049023">
    <property type="component" value="Unassembled WGS sequence"/>
</dbReference>
<evidence type="ECO:0000313" key="3">
    <source>
        <dbReference type="EMBL" id="CFE39806.1"/>
    </source>
</evidence>
<dbReference type="AlphaFoldDB" id="A0A045J5G2"/>
<dbReference type="EMBL" id="CSAJ01000233">
    <property type="protein sequence ID" value="COW20749.1"/>
    <property type="molecule type" value="Genomic_DNA"/>
</dbReference>
<dbReference type="Proteomes" id="UP000045842">
    <property type="component" value="Unassembled WGS sequence"/>
</dbReference>
<dbReference type="Proteomes" id="UP000039217">
    <property type="component" value="Unassembled WGS sequence"/>
</dbReference>
<dbReference type="EMBL" id="CHKL01000191">
    <property type="protein sequence ID" value="COW24216.1"/>
    <property type="molecule type" value="Genomic_DNA"/>
</dbReference>
<evidence type="ECO:0000313" key="12">
    <source>
        <dbReference type="EMBL" id="COW20749.1"/>
    </source>
</evidence>
<evidence type="ECO:0000313" key="8">
    <source>
        <dbReference type="EMBL" id="CLW65868.1"/>
    </source>
</evidence>
<proteinExistence type="predicted"/>
<reference evidence="14 27" key="2">
    <citation type="submission" date="2015-03" db="EMBL/GenBank/DDBJ databases">
        <authorList>
            <consortium name="Pathogen Informatics"/>
            <person name="Murphy D."/>
        </authorList>
    </citation>
    <scope>NUCLEOTIDE SEQUENCE</scope>
    <source>
        <strain evidence="8 27">0268S</strain>
        <strain evidence="14">N09902308</strain>
    </source>
</reference>
<dbReference type="OMA" id="GCHIDSM"/>
<feature type="compositionally biased region" description="Basic and acidic residues" evidence="1">
    <location>
        <begin position="90"/>
        <end position="99"/>
    </location>
</feature>
<organism evidence="14 18">
    <name type="scientific">Mycobacterium tuberculosis</name>
    <dbReference type="NCBI Taxonomy" id="1773"/>
    <lineage>
        <taxon>Bacteria</taxon>
        <taxon>Bacillati</taxon>
        <taxon>Actinomycetota</taxon>
        <taxon>Actinomycetes</taxon>
        <taxon>Mycobacteriales</taxon>
        <taxon>Mycobacteriaceae</taxon>
        <taxon>Mycobacterium</taxon>
        <taxon>Mycobacterium tuberculosis complex</taxon>
    </lineage>
</organism>
<evidence type="ECO:0000313" key="20">
    <source>
        <dbReference type="Proteomes" id="UP000044938"/>
    </source>
</evidence>
<feature type="region of interest" description="Disordered" evidence="1">
    <location>
        <begin position="1"/>
        <end position="22"/>
    </location>
</feature>
<protein>
    <recommendedName>
        <fullName evidence="2">Uncharacterized protein MT0599 domain-containing protein</fullName>
    </recommendedName>
</protein>
<name>A0A045J5G2_MYCTX</name>
<evidence type="ECO:0000313" key="24">
    <source>
        <dbReference type="Proteomes" id="UP000048600"/>
    </source>
</evidence>
<dbReference type="EMBL" id="CFOH01000255">
    <property type="protein sequence ID" value="CFE50852.1"/>
    <property type="molecule type" value="Genomic_DNA"/>
</dbReference>
<evidence type="ECO:0000313" key="9">
    <source>
        <dbReference type="EMBL" id="CNV40910.1"/>
    </source>
</evidence>
<evidence type="ECO:0000259" key="2">
    <source>
        <dbReference type="Pfam" id="PF25859"/>
    </source>
</evidence>
<dbReference type="STRING" id="115862.BBG46_03105"/>
<dbReference type="EMBL" id="CSAD01000123">
    <property type="protein sequence ID" value="COV16904.1"/>
    <property type="molecule type" value="Genomic_DNA"/>
</dbReference>
<feature type="domain" description="Uncharacterized protein MT0599" evidence="2">
    <location>
        <begin position="27"/>
        <end position="87"/>
    </location>
</feature>
<gene>
    <name evidence="16" type="ORF">A4S10_00607</name>
    <name evidence="9" type="ORF">ERS007661_02298</name>
    <name evidence="10" type="ORF">ERS007679_01209</name>
    <name evidence="3" type="ORF">ERS007681_02194</name>
    <name evidence="4" type="ORF">ERS007688_01809</name>
    <name evidence="11" type="ORF">ERS007703_02552</name>
    <name evidence="12" type="ORF">ERS007720_02012</name>
    <name evidence="14" type="ORF">ERS007739_04270</name>
    <name evidence="13" type="ORF">ERS007741_01931</name>
    <name evidence="6" type="ORF">ERS027646_02930</name>
    <name evidence="7" type="ORF">ERS027659_04237</name>
    <name evidence="5" type="ORF">ERS027661_01311</name>
    <name evidence="8" type="ORF">ERS094118_03014</name>
    <name evidence="15" type="ORF">J8J21_01535</name>
</gene>
<dbReference type="InterPro" id="IPR059086">
    <property type="entry name" value="MT0599"/>
</dbReference>
<dbReference type="EMBL" id="LWDQ01000001">
    <property type="protein sequence ID" value="OMH58457.1"/>
    <property type="molecule type" value="Genomic_DNA"/>
</dbReference>
<evidence type="ECO:0000313" key="26">
    <source>
        <dbReference type="Proteomes" id="UP000049023"/>
    </source>
</evidence>
<evidence type="ECO:0000313" key="19">
    <source>
        <dbReference type="Proteomes" id="UP000039217"/>
    </source>
</evidence>
<evidence type="ECO:0000313" key="14">
    <source>
        <dbReference type="EMBL" id="COZ94453.1"/>
    </source>
</evidence>
<sequence length="113" mass="12777">MGEHAIKRHMRQRKPTKHPLAQKRGARILVLTDDPRRSVLIVPGCHLDSMRREKNAYYFQDGNALVGMVVSGGTVEYDADDRTYVVQLTDGRHTTESSFEHSSPSRSPQSDDL</sequence>
<feature type="compositionally biased region" description="Low complexity" evidence="1">
    <location>
        <begin position="100"/>
        <end position="113"/>
    </location>
</feature>
<evidence type="ECO:0000313" key="18">
    <source>
        <dbReference type="Proteomes" id="UP000039021"/>
    </source>
</evidence>
<dbReference type="Proteomes" id="UP000044938">
    <property type="component" value="Unassembled WGS sequence"/>
</dbReference>
<evidence type="ECO:0000313" key="25">
    <source>
        <dbReference type="Proteomes" id="UP000048948"/>
    </source>
</evidence>
<dbReference type="RefSeq" id="WP_003898507.1">
    <property type="nucleotide sequence ID" value="NZ_AP018033.1"/>
</dbReference>
<dbReference type="EMBL" id="CNFU01000210">
    <property type="protein sequence ID" value="CKR43802.1"/>
    <property type="molecule type" value="Genomic_DNA"/>
</dbReference>
<dbReference type="Proteomes" id="UP000050164">
    <property type="component" value="Unassembled WGS sequence"/>
</dbReference>
<dbReference type="EMBL" id="CSBK01002549">
    <property type="protein sequence ID" value="COZ94453.1"/>
    <property type="molecule type" value="Genomic_DNA"/>
</dbReference>
<dbReference type="Proteomes" id="UP000671119">
    <property type="component" value="Unassembled WGS sequence"/>
</dbReference>
<evidence type="ECO:0000313" key="28">
    <source>
        <dbReference type="Proteomes" id="UP000050164"/>
    </source>
</evidence>
<dbReference type="EMBL" id="CQQC01000783">
    <property type="protein sequence ID" value="CNV40910.1"/>
    <property type="molecule type" value="Genomic_DNA"/>
</dbReference>
<feature type="region of interest" description="Disordered" evidence="1">
    <location>
        <begin position="90"/>
        <end position="113"/>
    </location>
</feature>
<evidence type="ECO:0000313" key="7">
    <source>
        <dbReference type="EMBL" id="CKT31371.1"/>
    </source>
</evidence>
<dbReference type="EMBL" id="JAGIZI010000002">
    <property type="protein sequence ID" value="MBP0681840.1"/>
    <property type="molecule type" value="Genomic_DNA"/>
</dbReference>
<evidence type="ECO:0000313" key="13">
    <source>
        <dbReference type="EMBL" id="COW24216.1"/>
    </source>
</evidence>
<dbReference type="EMBL" id="COPH01000025">
    <property type="protein sequence ID" value="CLW65868.1"/>
    <property type="molecule type" value="Genomic_DNA"/>
</dbReference>
<evidence type="ECO:0000313" key="17">
    <source>
        <dbReference type="Proteomes" id="UP000038802"/>
    </source>
</evidence>
<evidence type="ECO:0000313" key="5">
    <source>
        <dbReference type="EMBL" id="CKR43802.1"/>
    </source>
</evidence>